<comment type="caution">
    <text evidence="2">The sequence shown here is derived from an EMBL/GenBank/DDBJ whole genome shotgun (WGS) entry which is preliminary data.</text>
</comment>
<evidence type="ECO:0000313" key="2">
    <source>
        <dbReference type="EMBL" id="PGH00852.1"/>
    </source>
</evidence>
<dbReference type="EMBL" id="PDNA01000245">
    <property type="protein sequence ID" value="PGH00852.1"/>
    <property type="molecule type" value="Genomic_DNA"/>
</dbReference>
<proteinExistence type="predicted"/>
<protein>
    <submittedName>
        <fullName evidence="2">Uncharacterized protein</fullName>
    </submittedName>
</protein>
<dbReference type="PANTHER" id="PTHR39474">
    <property type="entry name" value="UNNAMED PRODUCT"/>
    <property type="match status" value="1"/>
</dbReference>
<reference evidence="2 3" key="1">
    <citation type="submission" date="2017-10" db="EMBL/GenBank/DDBJ databases">
        <title>Comparative genomics in systemic dimorphic fungi from Ajellomycetaceae.</title>
        <authorList>
            <person name="Munoz J.F."/>
            <person name="Mcewen J.G."/>
            <person name="Clay O.K."/>
            <person name="Cuomo C.A."/>
        </authorList>
    </citation>
    <scope>NUCLEOTIDE SEQUENCE [LARGE SCALE GENOMIC DNA]</scope>
    <source>
        <strain evidence="2 3">UAMH7299</strain>
    </source>
</reference>
<dbReference type="STRING" id="1447883.A0A2B7WWI1"/>
<gene>
    <name evidence="2" type="ORF">AJ80_09104</name>
</gene>
<feature type="compositionally biased region" description="Polar residues" evidence="1">
    <location>
        <begin position="57"/>
        <end position="73"/>
    </location>
</feature>
<feature type="compositionally biased region" description="Low complexity" evidence="1">
    <location>
        <begin position="17"/>
        <end position="44"/>
    </location>
</feature>
<feature type="region of interest" description="Disordered" evidence="1">
    <location>
        <begin position="1"/>
        <end position="75"/>
    </location>
</feature>
<dbReference type="PANTHER" id="PTHR39474:SF1">
    <property type="entry name" value="FUNGAL SPECIFIC TRANSCRIPTION FACTOR"/>
    <property type="match status" value="1"/>
</dbReference>
<organism evidence="2 3">
    <name type="scientific">Polytolypa hystricis (strain UAMH7299)</name>
    <dbReference type="NCBI Taxonomy" id="1447883"/>
    <lineage>
        <taxon>Eukaryota</taxon>
        <taxon>Fungi</taxon>
        <taxon>Dikarya</taxon>
        <taxon>Ascomycota</taxon>
        <taxon>Pezizomycotina</taxon>
        <taxon>Eurotiomycetes</taxon>
        <taxon>Eurotiomycetidae</taxon>
        <taxon>Onygenales</taxon>
        <taxon>Onygenales incertae sedis</taxon>
        <taxon>Polytolypa</taxon>
    </lineage>
</organism>
<dbReference type="Proteomes" id="UP000224634">
    <property type="component" value="Unassembled WGS sequence"/>
</dbReference>
<sequence length="137" mass="14532">MFSHTAINPPGNGTALPSAASQPQQQAQMAGNNNNDNDTPSSASQKQPLALPAVPSPDTNSPPQQQIDMSNGLGTVKLDHLGPLVVNVDGSLSRIGNWEQMTDIERRNTLRIVGKRNQARLKVLRETGASGEGGKKE</sequence>
<accession>A0A2B7WWI1</accession>
<dbReference type="OrthoDB" id="4590138at2759"/>
<evidence type="ECO:0000313" key="3">
    <source>
        <dbReference type="Proteomes" id="UP000224634"/>
    </source>
</evidence>
<keyword evidence="3" id="KW-1185">Reference proteome</keyword>
<dbReference type="AlphaFoldDB" id="A0A2B7WWI1"/>
<name>A0A2B7WWI1_POLH7</name>
<evidence type="ECO:0000256" key="1">
    <source>
        <dbReference type="SAM" id="MobiDB-lite"/>
    </source>
</evidence>